<evidence type="ECO:0000313" key="11">
    <source>
        <dbReference type="EMBL" id="KRS15682.1"/>
    </source>
</evidence>
<dbReference type="SMART" id="SM00387">
    <property type="entry name" value="HATPase_c"/>
    <property type="match status" value="1"/>
</dbReference>
<dbReference type="Proteomes" id="UP000051401">
    <property type="component" value="Unassembled WGS sequence"/>
</dbReference>
<evidence type="ECO:0000256" key="7">
    <source>
        <dbReference type="ARBA" id="ARBA00022777"/>
    </source>
</evidence>
<comment type="catalytic activity">
    <reaction evidence="1">
        <text>ATP + protein L-histidine = ADP + protein N-phospho-L-histidine.</text>
        <dbReference type="EC" id="2.7.13.3"/>
    </reaction>
</comment>
<organism evidence="11 13">
    <name type="scientific">Roseovarius indicus</name>
    <dbReference type="NCBI Taxonomy" id="540747"/>
    <lineage>
        <taxon>Bacteria</taxon>
        <taxon>Pseudomonadati</taxon>
        <taxon>Pseudomonadota</taxon>
        <taxon>Alphaproteobacteria</taxon>
        <taxon>Rhodobacterales</taxon>
        <taxon>Roseobacteraceae</taxon>
        <taxon>Roseovarius</taxon>
    </lineage>
</organism>
<dbReference type="KEGG" id="rid:RIdsm_03619"/>
<dbReference type="EMBL" id="CP031598">
    <property type="protein sequence ID" value="QEW27799.1"/>
    <property type="molecule type" value="Genomic_DNA"/>
</dbReference>
<dbReference type="GO" id="GO:0005886">
    <property type="term" value="C:plasma membrane"/>
    <property type="evidence" value="ECO:0007669"/>
    <property type="project" value="TreeGrafter"/>
</dbReference>
<dbReference type="PANTHER" id="PTHR45436:SF5">
    <property type="entry name" value="SENSOR HISTIDINE KINASE TRCS"/>
    <property type="match status" value="1"/>
</dbReference>
<dbReference type="GO" id="GO:0004673">
    <property type="term" value="F:protein histidine kinase activity"/>
    <property type="evidence" value="ECO:0007669"/>
    <property type="project" value="UniProtKB-EC"/>
</dbReference>
<dbReference type="Pfam" id="PF02518">
    <property type="entry name" value="HATPase_c"/>
    <property type="match status" value="1"/>
</dbReference>
<dbReference type="AlphaFoldDB" id="A0A0T5P3B4"/>
<dbReference type="GO" id="GO:0000160">
    <property type="term" value="P:phosphorelay signal transduction system"/>
    <property type="evidence" value="ECO:0007669"/>
    <property type="project" value="TreeGrafter"/>
</dbReference>
<dbReference type="SUPFAM" id="SSF55874">
    <property type="entry name" value="ATPase domain of HSP90 chaperone/DNA topoisomerase II/histidine kinase"/>
    <property type="match status" value="1"/>
</dbReference>
<evidence type="ECO:0000313" key="14">
    <source>
        <dbReference type="Proteomes" id="UP000325785"/>
    </source>
</evidence>
<dbReference type="PATRIC" id="fig|540747.5.peg.2934"/>
<evidence type="ECO:0000256" key="4">
    <source>
        <dbReference type="ARBA" id="ARBA00022553"/>
    </source>
</evidence>
<comment type="subcellular location">
    <subcellularLocation>
        <location evidence="2">Membrane</location>
    </subcellularLocation>
</comment>
<accession>A0A0T5P3B4</accession>
<keyword evidence="8" id="KW-1133">Transmembrane helix</keyword>
<evidence type="ECO:0000256" key="6">
    <source>
        <dbReference type="ARBA" id="ARBA00022692"/>
    </source>
</evidence>
<evidence type="ECO:0000256" key="2">
    <source>
        <dbReference type="ARBA" id="ARBA00004370"/>
    </source>
</evidence>
<dbReference type="RefSeq" id="WP_074940772.1">
    <property type="nucleotide sequence ID" value="NZ_CP031598.1"/>
</dbReference>
<evidence type="ECO:0000256" key="1">
    <source>
        <dbReference type="ARBA" id="ARBA00000085"/>
    </source>
</evidence>
<evidence type="ECO:0000313" key="13">
    <source>
        <dbReference type="Proteomes" id="UP000051401"/>
    </source>
</evidence>
<gene>
    <name evidence="12" type="primary">phoQ</name>
    <name evidence="12" type="ORF">RIdsm_03619</name>
    <name evidence="11" type="ORF">XM52_22880</name>
</gene>
<dbReference type="EC" id="2.7.13.3" evidence="3"/>
<dbReference type="InterPro" id="IPR036890">
    <property type="entry name" value="HATPase_C_sf"/>
</dbReference>
<dbReference type="STRING" id="540747.SAMN04488031_12314"/>
<dbReference type="InterPro" id="IPR003594">
    <property type="entry name" value="HATPase_dom"/>
</dbReference>
<evidence type="ECO:0000256" key="3">
    <source>
        <dbReference type="ARBA" id="ARBA00012438"/>
    </source>
</evidence>
<keyword evidence="9" id="KW-0472">Membrane</keyword>
<dbReference type="PANTHER" id="PTHR45436">
    <property type="entry name" value="SENSOR HISTIDINE KINASE YKOH"/>
    <property type="match status" value="1"/>
</dbReference>
<sequence length="444" mass="46194">MSLRWRLLAAGAAALILALGLAAAGLAQLFATHVERRAVAELSVHLDQVMSGLERRDGALVLARPPADPRFAQPYGGLYWQVAAGEALLRSRSLWDHELALPDDALRDGEAHVHRIPGPEAAGLLSLERTVALPERLGGGPARATVAMTAAEIDSATRAFVTDMAPYLALLLLVLVGAQWVQVSVGLAPLRHVGARVSALRRDRAARMGANWPREVQPLASELDGLLAERDADVASARARAGDLAHGLKTPLQALLGEAGRLRAQGEDTAAAGIEEVAGAMRAHVERELARARTAARARAARADAAEVARRVVGVLKRTPDGDRLDWVCDMPDGLSLAIDEADLAEALGALAENAARHARARVTLTARAGEKTAAQICVADDGPGLPPARLAAMTARGARADEGGQGSGLGLTIAAEIARAAGGDLSLRNTTPGLSACLTLPVA</sequence>
<evidence type="ECO:0000256" key="5">
    <source>
        <dbReference type="ARBA" id="ARBA00022679"/>
    </source>
</evidence>
<keyword evidence="4" id="KW-0597">Phosphoprotein</keyword>
<dbReference type="PROSITE" id="PS50109">
    <property type="entry name" value="HIS_KIN"/>
    <property type="match status" value="1"/>
</dbReference>
<dbReference type="Gene3D" id="3.30.565.10">
    <property type="entry name" value="Histidine kinase-like ATPase, C-terminal domain"/>
    <property type="match status" value="1"/>
</dbReference>
<dbReference type="PRINTS" id="PR00344">
    <property type="entry name" value="BCTRLSENSOR"/>
</dbReference>
<reference evidence="12 14" key="2">
    <citation type="submission" date="2018-08" db="EMBL/GenBank/DDBJ databases">
        <title>Genetic Globetrotter - A new plasmid hitch-hiking vast phylogenetic and geographic distances.</title>
        <authorList>
            <person name="Vollmers J."/>
            <person name="Petersen J."/>
        </authorList>
    </citation>
    <scope>NUCLEOTIDE SEQUENCE [LARGE SCALE GENOMIC DNA]</scope>
    <source>
        <strain evidence="12 14">DSM 26383</strain>
    </source>
</reference>
<protein>
    <recommendedName>
        <fullName evidence="3">histidine kinase</fullName>
        <ecNumber evidence="3">2.7.13.3</ecNumber>
    </recommendedName>
</protein>
<feature type="domain" description="Histidine kinase" evidence="10">
    <location>
        <begin position="243"/>
        <end position="444"/>
    </location>
</feature>
<keyword evidence="5 12" id="KW-0808">Transferase</keyword>
<dbReference type="InterPro" id="IPR050428">
    <property type="entry name" value="TCS_sensor_his_kinase"/>
</dbReference>
<evidence type="ECO:0000256" key="8">
    <source>
        <dbReference type="ARBA" id="ARBA00022989"/>
    </source>
</evidence>
<evidence type="ECO:0000313" key="12">
    <source>
        <dbReference type="EMBL" id="QEW27799.1"/>
    </source>
</evidence>
<dbReference type="InterPro" id="IPR004358">
    <property type="entry name" value="Sig_transdc_His_kin-like_C"/>
</dbReference>
<name>A0A0T5P3B4_9RHOB</name>
<reference evidence="11 13" key="1">
    <citation type="submission" date="2015-04" db="EMBL/GenBank/DDBJ databases">
        <title>The draft genome sequence of Roseovarius indicus B108T.</title>
        <authorList>
            <person name="Li G."/>
            <person name="Lai Q."/>
            <person name="Shao Z."/>
            <person name="Yan P."/>
        </authorList>
    </citation>
    <scope>NUCLEOTIDE SEQUENCE [LARGE SCALE GENOMIC DNA]</scope>
    <source>
        <strain evidence="11 13">B108</strain>
    </source>
</reference>
<evidence type="ECO:0000259" key="10">
    <source>
        <dbReference type="PROSITE" id="PS50109"/>
    </source>
</evidence>
<dbReference type="Proteomes" id="UP000325785">
    <property type="component" value="Chromosome"/>
</dbReference>
<dbReference type="EMBL" id="LAXI01000020">
    <property type="protein sequence ID" value="KRS15682.1"/>
    <property type="molecule type" value="Genomic_DNA"/>
</dbReference>
<keyword evidence="6" id="KW-0812">Transmembrane</keyword>
<dbReference type="InterPro" id="IPR005467">
    <property type="entry name" value="His_kinase_dom"/>
</dbReference>
<keyword evidence="13" id="KW-1185">Reference proteome</keyword>
<keyword evidence="7 12" id="KW-0418">Kinase</keyword>
<proteinExistence type="predicted"/>
<evidence type="ECO:0000256" key="9">
    <source>
        <dbReference type="ARBA" id="ARBA00023136"/>
    </source>
</evidence>